<dbReference type="PANTHER" id="PTHR43719:SF28">
    <property type="entry name" value="PEROXIDE STRESS-ACTIVATED HISTIDINE KINASE MAK1-RELATED"/>
    <property type="match status" value="1"/>
</dbReference>
<accession>A0A8S1R9G9</accession>
<dbReference type="InterPro" id="IPR050956">
    <property type="entry name" value="2C_system_His_kinase"/>
</dbReference>
<dbReference type="InterPro" id="IPR001789">
    <property type="entry name" value="Sig_transdc_resp-reg_receiver"/>
</dbReference>
<keyword evidence="1 2" id="KW-0597">Phosphoprotein</keyword>
<protein>
    <recommendedName>
        <fullName evidence="4">Response regulatory domain-containing protein</fullName>
    </recommendedName>
</protein>
<feature type="domain" description="Response regulatory" evidence="4">
    <location>
        <begin position="1"/>
        <end position="83"/>
    </location>
</feature>
<evidence type="ECO:0000256" key="1">
    <source>
        <dbReference type="ARBA" id="ARBA00022553"/>
    </source>
</evidence>
<reference evidence="5" key="1">
    <citation type="submission" date="2021-01" db="EMBL/GenBank/DDBJ databases">
        <authorList>
            <consortium name="Genoscope - CEA"/>
            <person name="William W."/>
        </authorList>
    </citation>
    <scope>NUCLEOTIDE SEQUENCE</scope>
</reference>
<keyword evidence="3" id="KW-0472">Membrane</keyword>
<keyword evidence="6" id="KW-1185">Reference proteome</keyword>
<dbReference type="PANTHER" id="PTHR43719">
    <property type="entry name" value="TWO-COMPONENT HISTIDINE KINASE"/>
    <property type="match status" value="1"/>
</dbReference>
<evidence type="ECO:0000313" key="5">
    <source>
        <dbReference type="EMBL" id="CAD8124307.1"/>
    </source>
</evidence>
<proteinExistence type="predicted"/>
<gene>
    <name evidence="5" type="ORF">PSON_ATCC_30995.1.T1500090</name>
</gene>
<dbReference type="AlphaFoldDB" id="A0A8S1R9G9"/>
<dbReference type="GO" id="GO:0000160">
    <property type="term" value="P:phosphorelay signal transduction system"/>
    <property type="evidence" value="ECO:0007669"/>
    <property type="project" value="InterPro"/>
</dbReference>
<dbReference type="PROSITE" id="PS50110">
    <property type="entry name" value="RESPONSE_REGULATORY"/>
    <property type="match status" value="1"/>
</dbReference>
<organism evidence="5 6">
    <name type="scientific">Paramecium sonneborni</name>
    <dbReference type="NCBI Taxonomy" id="65129"/>
    <lineage>
        <taxon>Eukaryota</taxon>
        <taxon>Sar</taxon>
        <taxon>Alveolata</taxon>
        <taxon>Ciliophora</taxon>
        <taxon>Intramacronucleata</taxon>
        <taxon>Oligohymenophorea</taxon>
        <taxon>Peniculida</taxon>
        <taxon>Parameciidae</taxon>
        <taxon>Paramecium</taxon>
    </lineage>
</organism>
<name>A0A8S1R9G9_9CILI</name>
<feature type="transmembrane region" description="Helical" evidence="3">
    <location>
        <begin position="88"/>
        <end position="109"/>
    </location>
</feature>
<dbReference type="EMBL" id="CAJJDN010000150">
    <property type="protein sequence ID" value="CAD8124307.1"/>
    <property type="molecule type" value="Genomic_DNA"/>
</dbReference>
<evidence type="ECO:0000313" key="6">
    <source>
        <dbReference type="Proteomes" id="UP000692954"/>
    </source>
</evidence>
<dbReference type="OrthoDB" id="21225at2759"/>
<dbReference type="Pfam" id="PF00072">
    <property type="entry name" value="Response_reg"/>
    <property type="match status" value="1"/>
</dbReference>
<keyword evidence="3" id="KW-1133">Transmembrane helix</keyword>
<evidence type="ECO:0000259" key="4">
    <source>
        <dbReference type="PROSITE" id="PS50110"/>
    </source>
</evidence>
<evidence type="ECO:0000256" key="3">
    <source>
        <dbReference type="SAM" id="Phobius"/>
    </source>
</evidence>
<comment type="caution">
    <text evidence="5">The sequence shown here is derived from an EMBL/GenBank/DDBJ whole genome shotgun (WGS) entry which is preliminary data.</text>
</comment>
<keyword evidence="3" id="KW-0812">Transmembrane</keyword>
<sequence>MEKEEEISIIIMDLDMPIIEGIEATKILVELMFDQKLDYIPLIGCSAHDDKDTMDKYIQGGMLYEIVKPVFGKILTETFQQIINSDDMSTFLITNLIQILLLFTLLTCVRKSKIM</sequence>
<dbReference type="Proteomes" id="UP000692954">
    <property type="component" value="Unassembled WGS sequence"/>
</dbReference>
<feature type="modified residue" description="4-aspartylphosphate" evidence="2">
    <location>
        <position position="13"/>
    </location>
</feature>
<evidence type="ECO:0000256" key="2">
    <source>
        <dbReference type="PROSITE-ProRule" id="PRU00169"/>
    </source>
</evidence>